<reference evidence="1" key="1">
    <citation type="submission" date="2023-10" db="EMBL/GenBank/DDBJ databases">
        <authorList>
            <person name="Rodriguez Cubillos JULIANA M."/>
            <person name="De Vega J."/>
        </authorList>
    </citation>
    <scope>NUCLEOTIDE SEQUENCE</scope>
</reference>
<evidence type="ECO:0000313" key="1">
    <source>
        <dbReference type="EMBL" id="CAJ2671724.1"/>
    </source>
</evidence>
<sequence>MTKAYEKNDVSGEGRNRRALLDIGNVVTLKGVEVKANRPVTSFCAQQFANAEAAKVNENNKKQACANVPTASVDGVAAVSKRVPPKPAVQKKVTAKPKPVEVIEISDEKDGEDMTVHKKKEADVLKSSQIALSQVVFVHNYLAMLKQQQGFRSSPSANLPTPSEVVRKVEAKYPDLVFKQQLTAYVEKIYGILRDNLKKELASFISLCIQAPRTSKGVLRSGRSFSKDSPMGHWQSIIESLNTILCTMKENFVPPVLVQKIFSQTFSYINIQLFNSLLLRRDCCPFSNGEYVKVDLAELEMCLKSGGSNDATPVIKPPNPTSLFSRMTMGFRSSPSANLPTPSESWPHLFRYVSRHQEHLRGLLLRRDCCPFSNGEYVKVDLAELELWCCQAKEEYAGTSWDELKYIRQAVGFLVFRNVLHSWKLYAMPLVPSGALFPLMQWTRRAQFVVVIVQTIDEFI</sequence>
<gene>
    <name evidence="1" type="ORF">MILVUS5_LOCUS35496</name>
</gene>
<evidence type="ECO:0000313" key="2">
    <source>
        <dbReference type="Proteomes" id="UP001177021"/>
    </source>
</evidence>
<dbReference type="Proteomes" id="UP001177021">
    <property type="component" value="Unassembled WGS sequence"/>
</dbReference>
<name>A0ACB0LTI4_TRIPR</name>
<protein>
    <submittedName>
        <fullName evidence="1">Uncharacterized protein</fullName>
    </submittedName>
</protein>
<dbReference type="EMBL" id="CASHSV030000615">
    <property type="protein sequence ID" value="CAJ2671724.1"/>
    <property type="molecule type" value="Genomic_DNA"/>
</dbReference>
<proteinExistence type="predicted"/>
<accession>A0ACB0LTI4</accession>
<organism evidence="1 2">
    <name type="scientific">Trifolium pratense</name>
    <name type="common">Red clover</name>
    <dbReference type="NCBI Taxonomy" id="57577"/>
    <lineage>
        <taxon>Eukaryota</taxon>
        <taxon>Viridiplantae</taxon>
        <taxon>Streptophyta</taxon>
        <taxon>Embryophyta</taxon>
        <taxon>Tracheophyta</taxon>
        <taxon>Spermatophyta</taxon>
        <taxon>Magnoliopsida</taxon>
        <taxon>eudicotyledons</taxon>
        <taxon>Gunneridae</taxon>
        <taxon>Pentapetalae</taxon>
        <taxon>rosids</taxon>
        <taxon>fabids</taxon>
        <taxon>Fabales</taxon>
        <taxon>Fabaceae</taxon>
        <taxon>Papilionoideae</taxon>
        <taxon>50 kb inversion clade</taxon>
        <taxon>NPAAA clade</taxon>
        <taxon>Hologalegina</taxon>
        <taxon>IRL clade</taxon>
        <taxon>Trifolieae</taxon>
        <taxon>Trifolium</taxon>
    </lineage>
</organism>
<keyword evidence="2" id="KW-1185">Reference proteome</keyword>
<comment type="caution">
    <text evidence="1">The sequence shown here is derived from an EMBL/GenBank/DDBJ whole genome shotgun (WGS) entry which is preliminary data.</text>
</comment>